<evidence type="ECO:0000313" key="7">
    <source>
        <dbReference type="Proteomes" id="UP000625527"/>
    </source>
</evidence>
<dbReference type="InterPro" id="IPR001647">
    <property type="entry name" value="HTH_TetR"/>
</dbReference>
<reference evidence="6 7" key="1">
    <citation type="submission" date="2020-10" db="EMBL/GenBank/DDBJ databases">
        <title>Myceligenerans pegani sp. nov., an endophytic actinomycete isolated from Peganum harmala L. in Xinjiang, China.</title>
        <authorList>
            <person name="Xin L."/>
        </authorList>
    </citation>
    <scope>NUCLEOTIDE SEQUENCE [LARGE SCALE GENOMIC DNA]</scope>
    <source>
        <strain evidence="6 7">TRM65318</strain>
    </source>
</reference>
<dbReference type="PANTHER" id="PTHR47506:SF1">
    <property type="entry name" value="HTH-TYPE TRANSCRIPTIONAL REGULATOR YJDC"/>
    <property type="match status" value="1"/>
</dbReference>
<gene>
    <name evidence="6" type="ORF">IHE71_24805</name>
</gene>
<comment type="caution">
    <text evidence="6">The sequence shown here is derived from an EMBL/GenBank/DDBJ whole genome shotgun (WGS) entry which is preliminary data.</text>
</comment>
<evidence type="ECO:0000256" key="3">
    <source>
        <dbReference type="ARBA" id="ARBA00023163"/>
    </source>
</evidence>
<sequence>MPVAFTEAERERITAALKASGRRLFATVGLRKTSLAALVGDAGIVKSTFYTFFESKEALYLHLLLEQAAETRRRTIDEGLHAGADARDALRRFLHAAVSILETDPLYRRLVTHPDELSMVVGRVDAETARLPGEDPAPVDFVNDLTAYISAQQDAGAITGSDPAVVVGALRTVLLVPLHAAEFGEAYPAVLDLTIDALTAGLTPGTARP</sequence>
<dbReference type="SUPFAM" id="SSF46689">
    <property type="entry name" value="Homeodomain-like"/>
    <property type="match status" value="1"/>
</dbReference>
<feature type="DNA-binding region" description="H-T-H motif" evidence="4">
    <location>
        <begin position="34"/>
        <end position="53"/>
    </location>
</feature>
<keyword evidence="3" id="KW-0804">Transcription</keyword>
<protein>
    <submittedName>
        <fullName evidence="6">TetR/AcrR family transcriptional regulator</fullName>
    </submittedName>
</protein>
<dbReference type="Pfam" id="PF00440">
    <property type="entry name" value="TetR_N"/>
    <property type="match status" value="1"/>
</dbReference>
<dbReference type="PANTHER" id="PTHR47506">
    <property type="entry name" value="TRANSCRIPTIONAL REGULATORY PROTEIN"/>
    <property type="match status" value="1"/>
</dbReference>
<dbReference type="Proteomes" id="UP000625527">
    <property type="component" value="Unassembled WGS sequence"/>
</dbReference>
<evidence type="ECO:0000259" key="5">
    <source>
        <dbReference type="PROSITE" id="PS50977"/>
    </source>
</evidence>
<dbReference type="InterPro" id="IPR009057">
    <property type="entry name" value="Homeodomain-like_sf"/>
</dbReference>
<keyword evidence="1" id="KW-0805">Transcription regulation</keyword>
<dbReference type="EMBL" id="JADAQT010000113">
    <property type="protein sequence ID" value="MBE1878916.1"/>
    <property type="molecule type" value="Genomic_DNA"/>
</dbReference>
<dbReference type="Gene3D" id="1.10.357.10">
    <property type="entry name" value="Tetracycline Repressor, domain 2"/>
    <property type="match status" value="1"/>
</dbReference>
<evidence type="ECO:0000256" key="1">
    <source>
        <dbReference type="ARBA" id="ARBA00023015"/>
    </source>
</evidence>
<name>A0ABR9N6T4_9MICO</name>
<proteinExistence type="predicted"/>
<feature type="domain" description="HTH tetR-type" evidence="5">
    <location>
        <begin position="11"/>
        <end position="71"/>
    </location>
</feature>
<keyword evidence="7" id="KW-1185">Reference proteome</keyword>
<organism evidence="6 7">
    <name type="scientific">Myceligenerans pegani</name>
    <dbReference type="NCBI Taxonomy" id="2776917"/>
    <lineage>
        <taxon>Bacteria</taxon>
        <taxon>Bacillati</taxon>
        <taxon>Actinomycetota</taxon>
        <taxon>Actinomycetes</taxon>
        <taxon>Micrococcales</taxon>
        <taxon>Promicromonosporaceae</taxon>
        <taxon>Myceligenerans</taxon>
    </lineage>
</organism>
<evidence type="ECO:0000256" key="2">
    <source>
        <dbReference type="ARBA" id="ARBA00023125"/>
    </source>
</evidence>
<keyword evidence="2 4" id="KW-0238">DNA-binding</keyword>
<accession>A0ABR9N6T4</accession>
<evidence type="ECO:0000313" key="6">
    <source>
        <dbReference type="EMBL" id="MBE1878916.1"/>
    </source>
</evidence>
<dbReference type="PROSITE" id="PS50977">
    <property type="entry name" value="HTH_TETR_2"/>
    <property type="match status" value="1"/>
</dbReference>
<dbReference type="Gene3D" id="1.10.10.60">
    <property type="entry name" value="Homeodomain-like"/>
    <property type="match status" value="1"/>
</dbReference>
<evidence type="ECO:0000256" key="4">
    <source>
        <dbReference type="PROSITE-ProRule" id="PRU00335"/>
    </source>
</evidence>